<dbReference type="AlphaFoldDB" id="A0A8D8TN44"/>
<dbReference type="SUPFAM" id="SSF53098">
    <property type="entry name" value="Ribonuclease H-like"/>
    <property type="match status" value="1"/>
</dbReference>
<feature type="compositionally biased region" description="Acidic residues" evidence="6">
    <location>
        <begin position="151"/>
        <end position="164"/>
    </location>
</feature>
<keyword evidence="4" id="KW-0862">Zinc</keyword>
<proteinExistence type="predicted"/>
<comment type="subcellular location">
    <subcellularLocation>
        <location evidence="1">Nucleus</location>
    </subcellularLocation>
</comment>
<evidence type="ECO:0000256" key="1">
    <source>
        <dbReference type="ARBA" id="ARBA00004123"/>
    </source>
</evidence>
<protein>
    <submittedName>
        <fullName evidence="7">Uncharacterized protein</fullName>
    </submittedName>
</protein>
<evidence type="ECO:0000256" key="4">
    <source>
        <dbReference type="ARBA" id="ARBA00022833"/>
    </source>
</evidence>
<dbReference type="EMBL" id="HBUF01290394">
    <property type="protein sequence ID" value="CAG6689114.1"/>
    <property type="molecule type" value="Transcribed_RNA"/>
</dbReference>
<sequence>MLLDPLIEAVNSKSSETSLVINRRNVRKDIKVEAARLRDIIKKEAKGKLICIKVDTASRMDRHVLSLNIQYAEGGRLILRNIGMMEMIESHTAINLENEIVRMLSACGISSDMVFSGTADNAANITKAVVRLGHSEKPILVQHTCYHTPFADEDESDNEEDDEERSTTHTTEVQQSDDISDSSDEEFFHNESTPLSTFTSPTLCPDCEKVKTALDVMGVLSVHCAAHTLQLAVHDAIRNTGEFRGLIDKARRMVKLLRTPNYYKILKREGRAKPPLDVDTRWNSSYEMLKSLYSLRALCVAIRTKEVDLDKAKKRKNKETRSKGQFMRL</sequence>
<dbReference type="GO" id="GO:0008270">
    <property type="term" value="F:zinc ion binding"/>
    <property type="evidence" value="ECO:0007669"/>
    <property type="project" value="UniProtKB-KW"/>
</dbReference>
<organism evidence="7">
    <name type="scientific">Cacopsylla melanoneura</name>
    <dbReference type="NCBI Taxonomy" id="428564"/>
    <lineage>
        <taxon>Eukaryota</taxon>
        <taxon>Metazoa</taxon>
        <taxon>Ecdysozoa</taxon>
        <taxon>Arthropoda</taxon>
        <taxon>Hexapoda</taxon>
        <taxon>Insecta</taxon>
        <taxon>Pterygota</taxon>
        <taxon>Neoptera</taxon>
        <taxon>Paraneoptera</taxon>
        <taxon>Hemiptera</taxon>
        <taxon>Sternorrhyncha</taxon>
        <taxon>Psylloidea</taxon>
        <taxon>Psyllidae</taxon>
        <taxon>Psyllinae</taxon>
        <taxon>Cacopsylla</taxon>
    </lineage>
</organism>
<feature type="region of interest" description="Disordered" evidence="6">
    <location>
        <begin position="150"/>
        <end position="198"/>
    </location>
</feature>
<dbReference type="GO" id="GO:0005634">
    <property type="term" value="C:nucleus"/>
    <property type="evidence" value="ECO:0007669"/>
    <property type="project" value="UniProtKB-SubCell"/>
</dbReference>
<name>A0A8D8TN44_9HEMI</name>
<evidence type="ECO:0000256" key="5">
    <source>
        <dbReference type="ARBA" id="ARBA00023242"/>
    </source>
</evidence>
<keyword evidence="2" id="KW-0479">Metal-binding</keyword>
<dbReference type="EMBL" id="HBUF01290395">
    <property type="protein sequence ID" value="CAG6689115.1"/>
    <property type="molecule type" value="Transcribed_RNA"/>
</dbReference>
<keyword evidence="5" id="KW-0539">Nucleus</keyword>
<accession>A0A8D8TN44</accession>
<dbReference type="PANTHER" id="PTHR46481">
    <property type="entry name" value="ZINC FINGER BED DOMAIN-CONTAINING PROTEIN 4"/>
    <property type="match status" value="1"/>
</dbReference>
<evidence type="ECO:0000256" key="6">
    <source>
        <dbReference type="SAM" id="MobiDB-lite"/>
    </source>
</evidence>
<dbReference type="PANTHER" id="PTHR46481:SF10">
    <property type="entry name" value="ZINC FINGER BED DOMAIN-CONTAINING PROTEIN 39"/>
    <property type="match status" value="1"/>
</dbReference>
<dbReference type="InterPro" id="IPR012337">
    <property type="entry name" value="RNaseH-like_sf"/>
</dbReference>
<reference evidence="7" key="1">
    <citation type="submission" date="2021-05" db="EMBL/GenBank/DDBJ databases">
        <authorList>
            <person name="Alioto T."/>
            <person name="Alioto T."/>
            <person name="Gomez Garrido J."/>
        </authorList>
    </citation>
    <scope>NUCLEOTIDE SEQUENCE</scope>
</reference>
<evidence type="ECO:0000313" key="7">
    <source>
        <dbReference type="EMBL" id="CAG6689115.1"/>
    </source>
</evidence>
<dbReference type="InterPro" id="IPR052035">
    <property type="entry name" value="ZnF_BED_domain_contain"/>
</dbReference>
<evidence type="ECO:0000256" key="3">
    <source>
        <dbReference type="ARBA" id="ARBA00022771"/>
    </source>
</evidence>
<keyword evidence="3" id="KW-0863">Zinc-finger</keyword>
<evidence type="ECO:0000256" key="2">
    <source>
        <dbReference type="ARBA" id="ARBA00022723"/>
    </source>
</evidence>